<dbReference type="Pfam" id="PF01788">
    <property type="entry name" value="PsbJ"/>
    <property type="match status" value="1"/>
</dbReference>
<dbReference type="GO" id="GO:0009539">
    <property type="term" value="C:photosystem II reaction center"/>
    <property type="evidence" value="ECO:0007669"/>
    <property type="project" value="InterPro"/>
</dbReference>
<dbReference type="InterPro" id="IPR037267">
    <property type="entry name" value="PSII_PsbJ_sf"/>
</dbReference>
<evidence type="ECO:0000256" key="1">
    <source>
        <dbReference type="ARBA" id="ARBA00022469"/>
    </source>
</evidence>
<dbReference type="GO" id="GO:0015979">
    <property type="term" value="P:photosynthesis"/>
    <property type="evidence" value="ECO:0007669"/>
    <property type="project" value="UniProtKB-KW"/>
</dbReference>
<dbReference type="Proteomes" id="UP000243459">
    <property type="component" value="Chromosome 7"/>
</dbReference>
<evidence type="ECO:0000256" key="3">
    <source>
        <dbReference type="ARBA" id="ARBA00022692"/>
    </source>
</evidence>
<keyword evidence="1" id="KW-0674">Reaction center</keyword>
<keyword evidence="5" id="KW-0472">Membrane</keyword>
<feature type="region of interest" description="Disordered" evidence="7">
    <location>
        <begin position="32"/>
        <end position="63"/>
    </location>
</feature>
<dbReference type="AlphaFoldDB" id="A0A5P1E965"/>
<evidence type="ECO:0000256" key="6">
    <source>
        <dbReference type="ARBA" id="ARBA00023276"/>
    </source>
</evidence>
<proteinExistence type="predicted"/>
<evidence type="ECO:0000256" key="5">
    <source>
        <dbReference type="ARBA" id="ARBA00023136"/>
    </source>
</evidence>
<dbReference type="InterPro" id="IPR002682">
    <property type="entry name" value="PSII_PsbJ"/>
</dbReference>
<dbReference type="Gramene" id="ONK62392">
    <property type="protein sequence ID" value="ONK62392"/>
    <property type="gene ID" value="A4U43_C07F3400"/>
</dbReference>
<evidence type="ECO:0000256" key="4">
    <source>
        <dbReference type="ARBA" id="ARBA00022989"/>
    </source>
</evidence>
<name>A0A5P1E965_ASPOF</name>
<protein>
    <submittedName>
        <fullName evidence="8">Uncharacterized protein</fullName>
    </submittedName>
</protein>
<keyword evidence="6" id="KW-0604">Photosystem II</keyword>
<keyword evidence="4" id="KW-1133">Transmembrane helix</keyword>
<evidence type="ECO:0000313" key="8">
    <source>
        <dbReference type="EMBL" id="ONK62392.1"/>
    </source>
</evidence>
<sequence length="76" mass="7792">MADTTGRIPLWLIGTVAGIPVIGLIELTKLTSTGGVEGNDGGVDESNREVGVEDEVAGDVKANDPVADDDVMLQLA</sequence>
<gene>
    <name evidence="8" type="ORF">A4U43_C07F3400</name>
</gene>
<evidence type="ECO:0000256" key="2">
    <source>
        <dbReference type="ARBA" id="ARBA00022531"/>
    </source>
</evidence>
<organism evidence="8 9">
    <name type="scientific">Asparagus officinalis</name>
    <name type="common">Garden asparagus</name>
    <dbReference type="NCBI Taxonomy" id="4686"/>
    <lineage>
        <taxon>Eukaryota</taxon>
        <taxon>Viridiplantae</taxon>
        <taxon>Streptophyta</taxon>
        <taxon>Embryophyta</taxon>
        <taxon>Tracheophyta</taxon>
        <taxon>Spermatophyta</taxon>
        <taxon>Magnoliopsida</taxon>
        <taxon>Liliopsida</taxon>
        <taxon>Asparagales</taxon>
        <taxon>Asparagaceae</taxon>
        <taxon>Asparagoideae</taxon>
        <taxon>Asparagus</taxon>
    </lineage>
</organism>
<evidence type="ECO:0000256" key="7">
    <source>
        <dbReference type="SAM" id="MobiDB-lite"/>
    </source>
</evidence>
<dbReference type="Gene3D" id="6.10.250.2070">
    <property type="match status" value="1"/>
</dbReference>
<keyword evidence="3" id="KW-0812">Transmembrane</keyword>
<dbReference type="EMBL" id="CM007387">
    <property type="protein sequence ID" value="ONK62392.1"/>
    <property type="molecule type" value="Genomic_DNA"/>
</dbReference>
<accession>A0A5P1E965</accession>
<dbReference type="PANTHER" id="PTHR34812:SF3">
    <property type="entry name" value="PHOTOSYSTEM II REACTION CENTER PROTEIN J"/>
    <property type="match status" value="1"/>
</dbReference>
<evidence type="ECO:0000313" key="9">
    <source>
        <dbReference type="Proteomes" id="UP000243459"/>
    </source>
</evidence>
<dbReference type="SUPFAM" id="SSF161021">
    <property type="entry name" value="Photosystem II reaction center protein J, PsbJ"/>
    <property type="match status" value="1"/>
</dbReference>
<keyword evidence="9" id="KW-1185">Reference proteome</keyword>
<dbReference type="PANTHER" id="PTHR34812">
    <property type="entry name" value="PHOTOSYSTEM II REACTION CENTER PROTEIN J"/>
    <property type="match status" value="1"/>
</dbReference>
<keyword evidence="2" id="KW-0602">Photosynthesis</keyword>
<reference evidence="9" key="1">
    <citation type="journal article" date="2017" name="Nat. Commun.">
        <title>The asparagus genome sheds light on the origin and evolution of a young Y chromosome.</title>
        <authorList>
            <person name="Harkess A."/>
            <person name="Zhou J."/>
            <person name="Xu C."/>
            <person name="Bowers J.E."/>
            <person name="Van der Hulst R."/>
            <person name="Ayyampalayam S."/>
            <person name="Mercati F."/>
            <person name="Riccardi P."/>
            <person name="McKain M.R."/>
            <person name="Kakrana A."/>
            <person name="Tang H."/>
            <person name="Ray J."/>
            <person name="Groenendijk J."/>
            <person name="Arikit S."/>
            <person name="Mathioni S.M."/>
            <person name="Nakano M."/>
            <person name="Shan H."/>
            <person name="Telgmann-Rauber A."/>
            <person name="Kanno A."/>
            <person name="Yue Z."/>
            <person name="Chen H."/>
            <person name="Li W."/>
            <person name="Chen Y."/>
            <person name="Xu X."/>
            <person name="Zhang Y."/>
            <person name="Luo S."/>
            <person name="Chen H."/>
            <person name="Gao J."/>
            <person name="Mao Z."/>
            <person name="Pires J.C."/>
            <person name="Luo M."/>
            <person name="Kudrna D."/>
            <person name="Wing R.A."/>
            <person name="Meyers B.C."/>
            <person name="Yi K."/>
            <person name="Kong H."/>
            <person name="Lavrijsen P."/>
            <person name="Sunseri F."/>
            <person name="Falavigna A."/>
            <person name="Ye Y."/>
            <person name="Leebens-Mack J.H."/>
            <person name="Chen G."/>
        </authorList>
    </citation>
    <scope>NUCLEOTIDE SEQUENCE [LARGE SCALE GENOMIC DNA]</scope>
    <source>
        <strain evidence="9">cv. DH0086</strain>
    </source>
</reference>